<dbReference type="AlphaFoldDB" id="A0A1E3QSC6"/>
<dbReference type="STRING" id="984486.A0A1E3QSC6"/>
<evidence type="ECO:0000313" key="4">
    <source>
        <dbReference type="EMBL" id="ODQ80605.1"/>
    </source>
</evidence>
<proteinExistence type="inferred from homology"/>
<accession>A0A1E3QSC6</accession>
<dbReference type="EMBL" id="KV454429">
    <property type="protein sequence ID" value="ODQ80605.1"/>
    <property type="molecule type" value="Genomic_DNA"/>
</dbReference>
<dbReference type="GeneID" id="30146359"/>
<gene>
    <name evidence="4" type="ORF">BABINDRAFT_160862</name>
</gene>
<dbReference type="Gene3D" id="1.20.5.170">
    <property type="match status" value="1"/>
</dbReference>
<dbReference type="Pfam" id="PF08614">
    <property type="entry name" value="ATG16"/>
    <property type="match status" value="1"/>
</dbReference>
<evidence type="ECO:0000313" key="5">
    <source>
        <dbReference type="Proteomes" id="UP000094336"/>
    </source>
</evidence>
<keyword evidence="2" id="KW-0175">Coiled coil</keyword>
<dbReference type="OrthoDB" id="8949486at2759"/>
<reference evidence="5" key="1">
    <citation type="submission" date="2016-05" db="EMBL/GenBank/DDBJ databases">
        <title>Comparative genomics of biotechnologically important yeasts.</title>
        <authorList>
            <consortium name="DOE Joint Genome Institute"/>
            <person name="Riley R."/>
            <person name="Haridas S."/>
            <person name="Wolfe K.H."/>
            <person name="Lopes M.R."/>
            <person name="Hittinger C.T."/>
            <person name="Goker M."/>
            <person name="Salamov A."/>
            <person name="Wisecaver J."/>
            <person name="Long T.M."/>
            <person name="Aerts A.L."/>
            <person name="Barry K."/>
            <person name="Choi C."/>
            <person name="Clum A."/>
            <person name="Coughlan A.Y."/>
            <person name="Deshpande S."/>
            <person name="Douglass A.P."/>
            <person name="Hanson S.J."/>
            <person name="Klenk H.-P."/>
            <person name="Labutti K."/>
            <person name="Lapidus A."/>
            <person name="Lindquist E."/>
            <person name="Lipzen A."/>
            <person name="Meier-Kolthoff J.P."/>
            <person name="Ohm R.A."/>
            <person name="Otillar R.P."/>
            <person name="Pangilinan J."/>
            <person name="Peng Y."/>
            <person name="Rokas A."/>
            <person name="Rosa C.A."/>
            <person name="Scheuner C."/>
            <person name="Sibirny A.A."/>
            <person name="Slot J.C."/>
            <person name="Stielow J.B."/>
            <person name="Sun H."/>
            <person name="Kurtzman C.P."/>
            <person name="Blackwell M."/>
            <person name="Grigoriev I.V."/>
            <person name="Jeffries T.W."/>
        </authorList>
    </citation>
    <scope>NUCLEOTIDE SEQUENCE [LARGE SCALE GENOMIC DNA]</scope>
    <source>
        <strain evidence="5">NRRL Y-12698</strain>
    </source>
</reference>
<protein>
    <recommendedName>
        <fullName evidence="3">Autophagy-related protein 16 domain-containing protein</fullName>
    </recommendedName>
</protein>
<evidence type="ECO:0000259" key="3">
    <source>
        <dbReference type="Pfam" id="PF08614"/>
    </source>
</evidence>
<feature type="coiled-coil region" evidence="2">
    <location>
        <begin position="37"/>
        <end position="71"/>
    </location>
</feature>
<comment type="similarity">
    <text evidence="1">Belongs to the ATG16 family.</text>
</comment>
<organism evidence="4 5">
    <name type="scientific">Babjeviella inositovora NRRL Y-12698</name>
    <dbReference type="NCBI Taxonomy" id="984486"/>
    <lineage>
        <taxon>Eukaryota</taxon>
        <taxon>Fungi</taxon>
        <taxon>Dikarya</taxon>
        <taxon>Ascomycota</taxon>
        <taxon>Saccharomycotina</taxon>
        <taxon>Pichiomycetes</taxon>
        <taxon>Serinales incertae sedis</taxon>
        <taxon>Babjeviella</taxon>
    </lineage>
</organism>
<keyword evidence="5" id="KW-1185">Reference proteome</keyword>
<feature type="domain" description="Autophagy-related protein 16" evidence="3">
    <location>
        <begin position="17"/>
        <end position="91"/>
    </location>
</feature>
<sequence>MYTNWIGDRITNGFSAKAQQKSLAKLQKEFAVKLHEMQEKNKAIELANDTVLSLEIENNVLADRIAALESENELLITRWIAKVSADAQKLNEANETLAK</sequence>
<dbReference type="RefSeq" id="XP_018985933.1">
    <property type="nucleotide sequence ID" value="XM_019128506.1"/>
</dbReference>
<evidence type="ECO:0000256" key="2">
    <source>
        <dbReference type="SAM" id="Coils"/>
    </source>
</evidence>
<dbReference type="Proteomes" id="UP000094336">
    <property type="component" value="Unassembled WGS sequence"/>
</dbReference>
<name>A0A1E3QSC6_9ASCO</name>
<dbReference type="InterPro" id="IPR013923">
    <property type="entry name" value="Autophagy-rel_prot_16_dom"/>
</dbReference>
<evidence type="ECO:0000256" key="1">
    <source>
        <dbReference type="ARBA" id="ARBA00005331"/>
    </source>
</evidence>